<keyword evidence="1" id="KW-1185">Reference proteome</keyword>
<protein>
    <submittedName>
        <fullName evidence="2">Uncharacterized protein</fullName>
    </submittedName>
</protein>
<evidence type="ECO:0000313" key="1">
    <source>
        <dbReference type="Proteomes" id="UP000887565"/>
    </source>
</evidence>
<proteinExistence type="predicted"/>
<organism evidence="1 2">
    <name type="scientific">Romanomermis culicivorax</name>
    <name type="common">Nematode worm</name>
    <dbReference type="NCBI Taxonomy" id="13658"/>
    <lineage>
        <taxon>Eukaryota</taxon>
        <taxon>Metazoa</taxon>
        <taxon>Ecdysozoa</taxon>
        <taxon>Nematoda</taxon>
        <taxon>Enoplea</taxon>
        <taxon>Dorylaimia</taxon>
        <taxon>Mermithida</taxon>
        <taxon>Mermithoidea</taxon>
        <taxon>Mermithidae</taxon>
        <taxon>Romanomermis</taxon>
    </lineage>
</organism>
<dbReference type="AlphaFoldDB" id="A0A915KF45"/>
<reference evidence="2" key="1">
    <citation type="submission" date="2022-11" db="UniProtKB">
        <authorList>
            <consortium name="WormBaseParasite"/>
        </authorList>
    </citation>
    <scope>IDENTIFICATION</scope>
</reference>
<name>A0A915KF45_ROMCU</name>
<dbReference type="WBParaSite" id="nRc.2.0.1.t36574-RA">
    <property type="protein sequence ID" value="nRc.2.0.1.t36574-RA"/>
    <property type="gene ID" value="nRc.2.0.1.g36574"/>
</dbReference>
<sequence>MAKCRPSDEQRPAKPSLDPLGFIGYWIDESFLCAAEKDAFQTRPGREFLRIRIKTFLMKMRIFCQNSIGDDAQKFSTIQQLATAVSKAPGGKDFAADRAIYTSSKEDEDAEDDEDAKNIHYAADFTFLPGDLITSVDDSPFNKAIILKESFPPSTAMPSSAIMSHIDLQAAYISKYDKAVTATSANGV</sequence>
<accession>A0A915KF45</accession>
<dbReference type="Proteomes" id="UP000887565">
    <property type="component" value="Unplaced"/>
</dbReference>
<evidence type="ECO:0000313" key="2">
    <source>
        <dbReference type="WBParaSite" id="nRc.2.0.1.t36574-RA"/>
    </source>
</evidence>